<dbReference type="Proteomes" id="UP001153076">
    <property type="component" value="Unassembled WGS sequence"/>
</dbReference>
<accession>A0A9Q1KYQ8</accession>
<evidence type="ECO:0000313" key="2">
    <source>
        <dbReference type="Proteomes" id="UP001153076"/>
    </source>
</evidence>
<gene>
    <name evidence="1" type="ORF">Cgig2_014110</name>
</gene>
<name>A0A9Q1KYQ8_9CARY</name>
<protein>
    <submittedName>
        <fullName evidence="1">Uncharacterized protein</fullName>
    </submittedName>
</protein>
<dbReference type="AlphaFoldDB" id="A0A9Q1KYQ8"/>
<organism evidence="1 2">
    <name type="scientific">Carnegiea gigantea</name>
    <dbReference type="NCBI Taxonomy" id="171969"/>
    <lineage>
        <taxon>Eukaryota</taxon>
        <taxon>Viridiplantae</taxon>
        <taxon>Streptophyta</taxon>
        <taxon>Embryophyta</taxon>
        <taxon>Tracheophyta</taxon>
        <taxon>Spermatophyta</taxon>
        <taxon>Magnoliopsida</taxon>
        <taxon>eudicotyledons</taxon>
        <taxon>Gunneridae</taxon>
        <taxon>Pentapetalae</taxon>
        <taxon>Caryophyllales</taxon>
        <taxon>Cactineae</taxon>
        <taxon>Cactaceae</taxon>
        <taxon>Cactoideae</taxon>
        <taxon>Echinocereeae</taxon>
        <taxon>Carnegiea</taxon>
    </lineage>
</organism>
<dbReference type="EMBL" id="JAKOGI010000010">
    <property type="protein sequence ID" value="KAJ8451338.1"/>
    <property type="molecule type" value="Genomic_DNA"/>
</dbReference>
<sequence>MIDMPIFPFNMAFPPLYSTREIANYVRESFIWHRRRATCPPHPFPEDYHVLCPTFSLPEAKGTAADFELPEMVQATFYAMVLSETVELGVVHGFMTEGLKLALVGLRWSSFETWMSRVDHELREVQLRLLLSDYHSLYPRFDLEVATRYAREHPDMVRIIFYIMVIDKATELGPSRRLTMNCVMWVMRKLDWGFMEAWLGHNARRLR</sequence>
<reference evidence="1" key="1">
    <citation type="submission" date="2022-04" db="EMBL/GenBank/DDBJ databases">
        <title>Carnegiea gigantea Genome sequencing and assembly v2.</title>
        <authorList>
            <person name="Copetti D."/>
            <person name="Sanderson M.J."/>
            <person name="Burquez A."/>
            <person name="Wojciechowski M.F."/>
        </authorList>
    </citation>
    <scope>NUCLEOTIDE SEQUENCE</scope>
    <source>
        <strain evidence="1">SGP5-SGP5p</strain>
        <tissue evidence="1">Aerial part</tissue>
    </source>
</reference>
<keyword evidence="2" id="KW-1185">Reference proteome</keyword>
<evidence type="ECO:0000313" key="1">
    <source>
        <dbReference type="EMBL" id="KAJ8451338.1"/>
    </source>
</evidence>
<proteinExistence type="predicted"/>
<comment type="caution">
    <text evidence="1">The sequence shown here is derived from an EMBL/GenBank/DDBJ whole genome shotgun (WGS) entry which is preliminary data.</text>
</comment>